<reference evidence="3" key="2">
    <citation type="submission" date="2015-01" db="EMBL/GenBank/DDBJ databases">
        <title>Evolutionary Origins and Diversification of the Mycorrhizal Mutualists.</title>
        <authorList>
            <consortium name="DOE Joint Genome Institute"/>
            <consortium name="Mycorrhizal Genomics Consortium"/>
            <person name="Kohler A."/>
            <person name="Kuo A."/>
            <person name="Nagy L.G."/>
            <person name="Floudas D."/>
            <person name="Copeland A."/>
            <person name="Barry K.W."/>
            <person name="Cichocki N."/>
            <person name="Veneault-Fourrey C."/>
            <person name="LaButti K."/>
            <person name="Lindquist E.A."/>
            <person name="Lipzen A."/>
            <person name="Lundell T."/>
            <person name="Morin E."/>
            <person name="Murat C."/>
            <person name="Riley R."/>
            <person name="Ohm R."/>
            <person name="Sun H."/>
            <person name="Tunlid A."/>
            <person name="Henrissat B."/>
            <person name="Grigoriev I.V."/>
            <person name="Hibbett D.S."/>
            <person name="Martin F."/>
        </authorList>
    </citation>
    <scope>NUCLEOTIDE SEQUENCE [LARGE SCALE GENOMIC DNA]</scope>
    <source>
        <strain evidence="3">h7</strain>
    </source>
</reference>
<dbReference type="InterPro" id="IPR012312">
    <property type="entry name" value="Hemerythrin-like"/>
</dbReference>
<dbReference type="PANTHER" id="PTHR38048:SF2">
    <property type="entry name" value="HEMERYTHRIN-LIKE DOMAIN-CONTAINING PROTEIN"/>
    <property type="match status" value="1"/>
</dbReference>
<dbReference type="OrthoDB" id="58416at2759"/>
<dbReference type="STRING" id="686832.A0A0C2YKM0"/>
<name>A0A0C2YKM0_HEBCY</name>
<dbReference type="HOGENOM" id="CLU_066708_1_0_1"/>
<feature type="domain" description="Hemerythrin-like" evidence="1">
    <location>
        <begin position="60"/>
        <end position="155"/>
    </location>
</feature>
<dbReference type="EMBL" id="KN831780">
    <property type="protein sequence ID" value="KIM41577.1"/>
    <property type="molecule type" value="Genomic_DNA"/>
</dbReference>
<protein>
    <recommendedName>
        <fullName evidence="1">Hemerythrin-like domain-containing protein</fullName>
    </recommendedName>
</protein>
<dbReference type="Gene3D" id="1.20.120.520">
    <property type="entry name" value="nmb1532 protein domain like"/>
    <property type="match status" value="1"/>
</dbReference>
<accession>A0A0C2YKM0</accession>
<keyword evidence="3" id="KW-1185">Reference proteome</keyword>
<evidence type="ECO:0000259" key="1">
    <source>
        <dbReference type="Pfam" id="PF01814"/>
    </source>
</evidence>
<dbReference type="InterPro" id="IPR053206">
    <property type="entry name" value="Dimeric_xanthone_biosynth"/>
</dbReference>
<dbReference type="Pfam" id="PF01814">
    <property type="entry name" value="Hemerythrin"/>
    <property type="match status" value="1"/>
</dbReference>
<dbReference type="AlphaFoldDB" id="A0A0C2YKM0"/>
<reference evidence="2 3" key="1">
    <citation type="submission" date="2014-04" db="EMBL/GenBank/DDBJ databases">
        <authorList>
            <consortium name="DOE Joint Genome Institute"/>
            <person name="Kuo A."/>
            <person name="Gay G."/>
            <person name="Dore J."/>
            <person name="Kohler A."/>
            <person name="Nagy L.G."/>
            <person name="Floudas D."/>
            <person name="Copeland A."/>
            <person name="Barry K.W."/>
            <person name="Cichocki N."/>
            <person name="Veneault-Fourrey C."/>
            <person name="LaButti K."/>
            <person name="Lindquist E.A."/>
            <person name="Lipzen A."/>
            <person name="Lundell T."/>
            <person name="Morin E."/>
            <person name="Murat C."/>
            <person name="Sun H."/>
            <person name="Tunlid A."/>
            <person name="Henrissat B."/>
            <person name="Grigoriev I.V."/>
            <person name="Hibbett D.S."/>
            <person name="Martin F."/>
            <person name="Nordberg H.P."/>
            <person name="Cantor M.N."/>
            <person name="Hua S.X."/>
        </authorList>
    </citation>
    <scope>NUCLEOTIDE SEQUENCE [LARGE SCALE GENOMIC DNA]</scope>
    <source>
        <strain evidence="3">h7</strain>
    </source>
</reference>
<sequence>MSSEEPWELISALPSIPFVQTLASDIQGLFAADMSLIHNVFIRGLNSIWRNAPLVKPNDVGAFAGYSLTCMNAIQQHHHGEETLIFPYLQTKLDMAHNIEQHEGFHAGMDAFEEYMKKVQTNEETFDAEKTRELLKAFADPLVQHLHEEISTLSPGRMKAFDDDQEGVKNMYQQLEEHIKTQPGKLTVFPFVMSHHDPKLAPNWPPAPAPILWFSRNIAPWRHRSYWKFSPFTSHGVPQVYTA</sequence>
<dbReference type="PANTHER" id="PTHR38048">
    <property type="entry name" value="EXPRESSED PROTEIN"/>
    <property type="match status" value="1"/>
</dbReference>
<dbReference type="Proteomes" id="UP000053424">
    <property type="component" value="Unassembled WGS sequence"/>
</dbReference>
<evidence type="ECO:0000313" key="3">
    <source>
        <dbReference type="Proteomes" id="UP000053424"/>
    </source>
</evidence>
<proteinExistence type="predicted"/>
<dbReference type="CDD" id="cd12108">
    <property type="entry name" value="Hr-like"/>
    <property type="match status" value="1"/>
</dbReference>
<evidence type="ECO:0000313" key="2">
    <source>
        <dbReference type="EMBL" id="KIM41577.1"/>
    </source>
</evidence>
<gene>
    <name evidence="2" type="ORF">M413DRAFT_151442</name>
</gene>
<organism evidence="2 3">
    <name type="scientific">Hebeloma cylindrosporum</name>
    <dbReference type="NCBI Taxonomy" id="76867"/>
    <lineage>
        <taxon>Eukaryota</taxon>
        <taxon>Fungi</taxon>
        <taxon>Dikarya</taxon>
        <taxon>Basidiomycota</taxon>
        <taxon>Agaricomycotina</taxon>
        <taxon>Agaricomycetes</taxon>
        <taxon>Agaricomycetidae</taxon>
        <taxon>Agaricales</taxon>
        <taxon>Agaricineae</taxon>
        <taxon>Hymenogastraceae</taxon>
        <taxon>Hebeloma</taxon>
    </lineage>
</organism>